<dbReference type="EMBL" id="CAJNOR010008076">
    <property type="protein sequence ID" value="CAF1628147.1"/>
    <property type="molecule type" value="Genomic_DNA"/>
</dbReference>
<dbReference type="Proteomes" id="UP000663828">
    <property type="component" value="Unassembled WGS sequence"/>
</dbReference>
<comment type="caution">
    <text evidence="1">The sequence shown here is derived from an EMBL/GenBank/DDBJ whole genome shotgun (WGS) entry which is preliminary data.</text>
</comment>
<name>A0A816CZ10_ADIRI</name>
<proteinExistence type="predicted"/>
<protein>
    <submittedName>
        <fullName evidence="1">Uncharacterized protein</fullName>
    </submittedName>
</protein>
<accession>A0A816CZ10</accession>
<evidence type="ECO:0000313" key="1">
    <source>
        <dbReference type="EMBL" id="CAF1628147.1"/>
    </source>
</evidence>
<keyword evidence="2" id="KW-1185">Reference proteome</keyword>
<organism evidence="1 2">
    <name type="scientific">Adineta ricciae</name>
    <name type="common">Rotifer</name>
    <dbReference type="NCBI Taxonomy" id="249248"/>
    <lineage>
        <taxon>Eukaryota</taxon>
        <taxon>Metazoa</taxon>
        <taxon>Spiralia</taxon>
        <taxon>Gnathifera</taxon>
        <taxon>Rotifera</taxon>
        <taxon>Eurotatoria</taxon>
        <taxon>Bdelloidea</taxon>
        <taxon>Adinetida</taxon>
        <taxon>Adinetidae</taxon>
        <taxon>Adineta</taxon>
    </lineage>
</organism>
<evidence type="ECO:0000313" key="2">
    <source>
        <dbReference type="Proteomes" id="UP000663828"/>
    </source>
</evidence>
<gene>
    <name evidence="1" type="ORF">XAT740_LOCUS51196</name>
</gene>
<dbReference type="AlphaFoldDB" id="A0A816CZ10"/>
<sequence>MEEHKLIQDDQRSQTRYIPNQISEGDQHLLFPSALSTVQQFGLKQALKVVSSSPSSTIMTMIQTITTETSVSTTVASTTETPLSTTLASTTESIASTSTRISTATLSTNPVRWLIENQSYNGMWILNDETIKQLTNGKSWVEFKSDMTDNKDIITTSLVIALLELKYADQFALWILMVEKGRHQMINLGFSKDKFELLIKQIKDKLKISH</sequence>
<reference evidence="1" key="1">
    <citation type="submission" date="2021-02" db="EMBL/GenBank/DDBJ databases">
        <authorList>
            <person name="Nowell W R."/>
        </authorList>
    </citation>
    <scope>NUCLEOTIDE SEQUENCE</scope>
</reference>